<dbReference type="Proteomes" id="UP001526147">
    <property type="component" value="Unassembled WGS sequence"/>
</dbReference>
<name>A0ABT3DLT0_9BACI</name>
<protein>
    <submittedName>
        <fullName evidence="4">Helix-turn-helix transcriptional regulator</fullName>
    </submittedName>
</protein>
<evidence type="ECO:0000313" key="5">
    <source>
        <dbReference type="Proteomes" id="UP001526147"/>
    </source>
</evidence>
<evidence type="ECO:0000259" key="3">
    <source>
        <dbReference type="Pfam" id="PF12728"/>
    </source>
</evidence>
<dbReference type="PANTHER" id="PTHR38431">
    <property type="entry name" value="BLL2305 PROTEIN"/>
    <property type="match status" value="1"/>
</dbReference>
<dbReference type="PANTHER" id="PTHR38431:SF1">
    <property type="entry name" value="BLL2305 PROTEIN"/>
    <property type="match status" value="1"/>
</dbReference>
<dbReference type="InterPro" id="IPR010093">
    <property type="entry name" value="SinI_DNA-bd"/>
</dbReference>
<dbReference type="EMBL" id="JAOYEY010000048">
    <property type="protein sequence ID" value="MCV9888018.1"/>
    <property type="molecule type" value="Genomic_DNA"/>
</dbReference>
<evidence type="ECO:0000259" key="2">
    <source>
        <dbReference type="Pfam" id="PF12727"/>
    </source>
</evidence>
<gene>
    <name evidence="4" type="ORF">OIH86_20430</name>
</gene>
<accession>A0ABT3DLT0</accession>
<proteinExistence type="predicted"/>
<organism evidence="4 5">
    <name type="scientific">Metabacillus halosaccharovorans</name>
    <dbReference type="NCBI Taxonomy" id="930124"/>
    <lineage>
        <taxon>Bacteria</taxon>
        <taxon>Bacillati</taxon>
        <taxon>Bacillota</taxon>
        <taxon>Bacilli</taxon>
        <taxon>Bacillales</taxon>
        <taxon>Bacillaceae</taxon>
        <taxon>Metabacillus</taxon>
    </lineage>
</organism>
<dbReference type="InterPro" id="IPR041657">
    <property type="entry name" value="HTH_17"/>
</dbReference>
<dbReference type="NCBIfam" id="TIGR01764">
    <property type="entry name" value="excise"/>
    <property type="match status" value="1"/>
</dbReference>
<comment type="caution">
    <text evidence="4">The sequence shown here is derived from an EMBL/GenBank/DDBJ whole genome shotgun (WGS) entry which is preliminary data.</text>
</comment>
<evidence type="ECO:0000313" key="4">
    <source>
        <dbReference type="EMBL" id="MCV9888018.1"/>
    </source>
</evidence>
<dbReference type="Gene3D" id="3.40.190.10">
    <property type="entry name" value="Periplasmic binding protein-like II"/>
    <property type="match status" value="1"/>
</dbReference>
<reference evidence="4 5" key="1">
    <citation type="submission" date="2022-10" db="EMBL/GenBank/DDBJ databases">
        <title>Draft genome assembly of moderately radiation resistant bacterium Metabacillus halosaccharovorans.</title>
        <authorList>
            <person name="Pal S."/>
            <person name="Gopinathan A."/>
        </authorList>
    </citation>
    <scope>NUCLEOTIDE SEQUENCE [LARGE SCALE GENOMIC DNA]</scope>
    <source>
        <strain evidence="4 5">VITHBRA001</strain>
    </source>
</reference>
<dbReference type="SUPFAM" id="SSF53850">
    <property type="entry name" value="Periplasmic binding protein-like II"/>
    <property type="match status" value="1"/>
</dbReference>
<keyword evidence="5" id="KW-1185">Reference proteome</keyword>
<dbReference type="Pfam" id="PF12728">
    <property type="entry name" value="HTH_17"/>
    <property type="match status" value="1"/>
</dbReference>
<sequence length="312" mass="34790">MTSEFSYTVEEVANLLKVSKLTVYDLLKKGEIPSFKVGRQMRINSKDLDSFISGKKTEPPAETLPPSPSRKSQVNDIGTRNLLISGQDMVLDILGKYLESKGNYKALRSYEGSLNSLLAMYKGECDIVSLHMFDGDTNEYNVPYVRKILIGYQYTIINLISRKAGFMVQKGNPLNITNWPDLNKKNIRLINREIGSGARILLEEQLRIHHLSGLDIAGYDRIETSHLSVASSISSGEADVGVGTEKAAKIVGLDFIPLITERYDLVMINNKENNEILNILTDVLNSASFKKEIQALGDYDISQTGQTIYKTS</sequence>
<evidence type="ECO:0000256" key="1">
    <source>
        <dbReference type="SAM" id="MobiDB-lite"/>
    </source>
</evidence>
<feature type="compositionally biased region" description="Basic and acidic residues" evidence="1">
    <location>
        <begin position="50"/>
        <end position="59"/>
    </location>
</feature>
<dbReference type="Pfam" id="PF12727">
    <property type="entry name" value="PBP_like"/>
    <property type="match status" value="1"/>
</dbReference>
<feature type="domain" description="PBP" evidence="2">
    <location>
        <begin position="100"/>
        <end position="284"/>
    </location>
</feature>
<dbReference type="InterPro" id="IPR024370">
    <property type="entry name" value="PBP_domain"/>
</dbReference>
<dbReference type="RefSeq" id="WP_264144222.1">
    <property type="nucleotide sequence ID" value="NZ_JAOYEY010000048.1"/>
</dbReference>
<feature type="region of interest" description="Disordered" evidence="1">
    <location>
        <begin position="50"/>
        <end position="74"/>
    </location>
</feature>
<feature type="domain" description="Helix-turn-helix" evidence="3">
    <location>
        <begin position="7"/>
        <end position="54"/>
    </location>
</feature>